<name>A0ABD7LJ37_9BURK</name>
<dbReference type="RefSeq" id="WP_088925653.1">
    <property type="nucleotide sequence ID" value="NZ_CADFGW010000011.1"/>
</dbReference>
<dbReference type="AlphaFoldDB" id="A0ABD7LJ37"/>
<sequence>MQILGSFKGKFAIVGGAVPWLLLASEDMPHVGTLDVDVGLDAEALGDGEYATLIGALQGHGYARREGLRRFQLVRQVPARDGGEAIDVVVDSLMPRDAEIVRNDPPLISDFAVQRADGADLAMRFYQLVAVTGAMPDGGTNRVEIAVSSIPALLAMKGHALAGHYKQKDAYDIYYCVRSYPEGIDALARGCQQLLVHPSGERGFRYIAEKFDAFEGYGPTCVRRFVEDTDALGDRTPEQWQQDAFGQIDALLRAMALRA</sequence>
<reference evidence="1 2" key="1">
    <citation type="submission" date="2016-04" db="EMBL/GenBank/DDBJ databases">
        <authorList>
            <person name="Peeters C."/>
        </authorList>
    </citation>
    <scope>NUCLEOTIDE SEQUENCE [LARGE SCALE GENOMIC DNA]</scope>
    <source>
        <strain evidence="1">LMG 29311</strain>
    </source>
</reference>
<dbReference type="EMBL" id="FKJW01000003">
    <property type="protein sequence ID" value="SAK17706.1"/>
    <property type="molecule type" value="Genomic_DNA"/>
</dbReference>
<organism evidence="1 2">
    <name type="scientific">Burkholderia multivorans</name>
    <dbReference type="NCBI Taxonomy" id="87883"/>
    <lineage>
        <taxon>Bacteria</taxon>
        <taxon>Pseudomonadati</taxon>
        <taxon>Pseudomonadota</taxon>
        <taxon>Betaproteobacteria</taxon>
        <taxon>Burkholderiales</taxon>
        <taxon>Burkholderiaceae</taxon>
        <taxon>Burkholderia</taxon>
        <taxon>Burkholderia cepacia complex</taxon>
    </lineage>
</organism>
<dbReference type="Proteomes" id="UP000196218">
    <property type="component" value="Unassembled WGS sequence"/>
</dbReference>
<evidence type="ECO:0008006" key="3">
    <source>
        <dbReference type="Google" id="ProtNLM"/>
    </source>
</evidence>
<comment type="caution">
    <text evidence="1">The sequence shown here is derived from an EMBL/GenBank/DDBJ whole genome shotgun (WGS) entry which is preliminary data.</text>
</comment>
<gene>
    <name evidence="1" type="ORF">UA18_01844</name>
</gene>
<accession>A0ABD7LJ37</accession>
<evidence type="ECO:0000313" key="2">
    <source>
        <dbReference type="Proteomes" id="UP000196218"/>
    </source>
</evidence>
<evidence type="ECO:0000313" key="1">
    <source>
        <dbReference type="EMBL" id="SAK17706.1"/>
    </source>
</evidence>
<proteinExistence type="predicted"/>
<protein>
    <recommendedName>
        <fullName evidence="3">Nucleotidyl transferase AbiEii/AbiGii toxin family protein</fullName>
    </recommendedName>
</protein>